<comment type="caution">
    <text evidence="1">The sequence shown here is derived from an EMBL/GenBank/DDBJ whole genome shotgun (WGS) entry which is preliminary data.</text>
</comment>
<proteinExistence type="predicted"/>
<protein>
    <submittedName>
        <fullName evidence="1">Uncharacterized protein</fullName>
    </submittedName>
</protein>
<organism evidence="1">
    <name type="scientific">candidate division CPR1 bacterium ADurb.Bin160</name>
    <dbReference type="NCBI Taxonomy" id="1852826"/>
    <lineage>
        <taxon>Bacteria</taxon>
        <taxon>candidate division CPR1</taxon>
    </lineage>
</organism>
<reference evidence="1" key="1">
    <citation type="submission" date="2017-02" db="EMBL/GenBank/DDBJ databases">
        <title>Delving into the versatile metabolic prowess of the omnipresent phylum Bacteroidetes.</title>
        <authorList>
            <person name="Nobu M.K."/>
            <person name="Mei R."/>
            <person name="Narihiro T."/>
            <person name="Kuroda K."/>
            <person name="Liu W.-T."/>
        </authorList>
    </citation>
    <scope>NUCLEOTIDE SEQUENCE</scope>
    <source>
        <strain evidence="1">ADurb.Bin160</strain>
    </source>
</reference>
<name>A0A1V5ZMM8_9BACT</name>
<accession>A0A1V5ZMM8</accession>
<evidence type="ECO:0000313" key="1">
    <source>
        <dbReference type="EMBL" id="OQB41477.1"/>
    </source>
</evidence>
<dbReference type="AlphaFoldDB" id="A0A1V5ZMM8"/>
<dbReference type="EMBL" id="MWDB01000016">
    <property type="protein sequence ID" value="OQB41477.1"/>
    <property type="molecule type" value="Genomic_DNA"/>
</dbReference>
<dbReference type="Proteomes" id="UP000485621">
    <property type="component" value="Unassembled WGS sequence"/>
</dbReference>
<sequence length="217" mass="26369">MKNIGFVRGNLIINKTKFNTFLNKESFSDNELLFIFKYMSHVRHKMSILDLNTKFDFKINYYIQDDKKNKKYPVILTTHLGLFTILNEKKHIYYKYDICFFDPEMWYRSYNSFLSNNYDLYSSLNFLETLYYKYTLNNQESTKELLENFARFFEVFMGVLFAETKKHFVNIQDNYITLNPIIDHINFHETNALIKQFDKHKTLLEADLDSEDFKKLW</sequence>
<gene>
    <name evidence="1" type="ORF">BWY04_00811</name>
</gene>